<evidence type="ECO:0000256" key="3">
    <source>
        <dbReference type="ARBA" id="ARBA00022692"/>
    </source>
</evidence>
<protein>
    <submittedName>
        <fullName evidence="8">Mitochondrial inner membrane protein OXA1</fullName>
    </submittedName>
</protein>
<evidence type="ECO:0000256" key="5">
    <source>
        <dbReference type="ARBA" id="ARBA00023136"/>
    </source>
</evidence>
<comment type="subcellular location">
    <subcellularLocation>
        <location evidence="1">Membrane</location>
        <topology evidence="1">Multi-pass membrane protein</topology>
    </subcellularLocation>
</comment>
<name>M8C8Z6_AEGTA</name>
<dbReference type="PANTHER" id="PTHR12428">
    <property type="entry name" value="OXA1"/>
    <property type="match status" value="1"/>
</dbReference>
<dbReference type="AlphaFoldDB" id="M8C8Z6"/>
<evidence type="ECO:0000313" key="8">
    <source>
        <dbReference type="EnsemblPlants" id="EMT11598"/>
    </source>
</evidence>
<dbReference type="CDD" id="cd20069">
    <property type="entry name" value="5TM_Oxa1-like"/>
    <property type="match status" value="1"/>
</dbReference>
<keyword evidence="5 7" id="KW-0472">Membrane</keyword>
<keyword evidence="3 7" id="KW-0812">Transmembrane</keyword>
<accession>M8C8Z6</accession>
<evidence type="ECO:0000256" key="6">
    <source>
        <dbReference type="SAM" id="MobiDB-lite"/>
    </source>
</evidence>
<evidence type="ECO:0000256" key="1">
    <source>
        <dbReference type="ARBA" id="ARBA00004141"/>
    </source>
</evidence>
<evidence type="ECO:0000256" key="7">
    <source>
        <dbReference type="SAM" id="Phobius"/>
    </source>
</evidence>
<dbReference type="GO" id="GO:0032977">
    <property type="term" value="F:membrane insertase activity"/>
    <property type="evidence" value="ECO:0007669"/>
    <property type="project" value="InterPro"/>
</dbReference>
<sequence>MAFAARRSLASRFSHHLTRRLHPSVPHLLSRSNDDEPPSQPQPHPLPSLRSPLPPASGAAQTLHHPFPFSLHHSGLPRRSFSSSAPAPAPDPPGEVDAAASVLVDAVASSVPAPFPGEVAAAAADSFFPFAALQHLIDTIHTFTGLNWWASIALTAVLIRTAVIPFTVSHQKSGEKIHAMKPEVDAIKHAVDINNMVEKVPSLKGGGIFWFTDLTTPDPLYILPVLTSLTFLATVELGNPYIASKMKMLHRGMGVMIVPFTMNFAKGFFFYWITANLFTLVYVIVMRRPTVRKLFNFPALEAQSAPALNSALDMFGGSKAVPSAKPPLALTELEEFNS</sequence>
<dbReference type="EnsemblPlants" id="EMT11598">
    <property type="protein sequence ID" value="EMT11598"/>
    <property type="gene ID" value="F775_30972"/>
</dbReference>
<evidence type="ECO:0000256" key="4">
    <source>
        <dbReference type="ARBA" id="ARBA00022989"/>
    </source>
</evidence>
<dbReference type="InterPro" id="IPR001708">
    <property type="entry name" value="YidC/ALB3/OXA1/COX18"/>
</dbReference>
<feature type="region of interest" description="Disordered" evidence="6">
    <location>
        <begin position="24"/>
        <end position="59"/>
    </location>
</feature>
<evidence type="ECO:0000256" key="2">
    <source>
        <dbReference type="ARBA" id="ARBA00010583"/>
    </source>
</evidence>
<comment type="similarity">
    <text evidence="2">Belongs to the OXA1/ALB3/YidC (TC 2.A.9.2) family.</text>
</comment>
<dbReference type="GO" id="GO:0005743">
    <property type="term" value="C:mitochondrial inner membrane"/>
    <property type="evidence" value="ECO:0007669"/>
    <property type="project" value="TreeGrafter"/>
</dbReference>
<reference evidence="8" key="1">
    <citation type="submission" date="2015-06" db="UniProtKB">
        <authorList>
            <consortium name="EnsemblPlants"/>
        </authorList>
    </citation>
    <scope>IDENTIFICATION</scope>
</reference>
<keyword evidence="4 7" id="KW-1133">Transmembrane helix</keyword>
<feature type="transmembrane region" description="Helical" evidence="7">
    <location>
        <begin position="263"/>
        <end position="285"/>
    </location>
</feature>
<feature type="transmembrane region" description="Helical" evidence="7">
    <location>
        <begin position="148"/>
        <end position="168"/>
    </location>
</feature>
<dbReference type="GO" id="GO:0032979">
    <property type="term" value="P:protein insertion into mitochondrial inner membrane from matrix"/>
    <property type="evidence" value="ECO:0007669"/>
    <property type="project" value="TreeGrafter"/>
</dbReference>
<organism evidence="8">
    <name type="scientific">Aegilops tauschii</name>
    <name type="common">Tausch's goatgrass</name>
    <name type="synonym">Aegilops squarrosa</name>
    <dbReference type="NCBI Taxonomy" id="37682"/>
    <lineage>
        <taxon>Eukaryota</taxon>
        <taxon>Viridiplantae</taxon>
        <taxon>Streptophyta</taxon>
        <taxon>Embryophyta</taxon>
        <taxon>Tracheophyta</taxon>
        <taxon>Spermatophyta</taxon>
        <taxon>Magnoliopsida</taxon>
        <taxon>Liliopsida</taxon>
        <taxon>Poales</taxon>
        <taxon>Poaceae</taxon>
        <taxon>BOP clade</taxon>
        <taxon>Pooideae</taxon>
        <taxon>Triticodae</taxon>
        <taxon>Triticeae</taxon>
        <taxon>Triticinae</taxon>
        <taxon>Aegilops</taxon>
    </lineage>
</organism>
<proteinExistence type="inferred from homology"/>
<feature type="transmembrane region" description="Helical" evidence="7">
    <location>
        <begin position="220"/>
        <end position="243"/>
    </location>
</feature>
<dbReference type="ExpressionAtlas" id="M8C8Z6">
    <property type="expression patterns" value="baseline"/>
</dbReference>
<dbReference type="PANTHER" id="PTHR12428:SF69">
    <property type="entry name" value="MEMBRANE PROTEIN OXA1-LIKE, MITOCHONDRIAL, PUTATIVE, EXPRESSED-RELATED"/>
    <property type="match status" value="1"/>
</dbReference>